<protein>
    <submittedName>
        <fullName evidence="6">WD40 repeat-like protein</fullName>
    </submittedName>
</protein>
<dbReference type="GO" id="GO:0000109">
    <property type="term" value="C:nucleotide-excision repair complex"/>
    <property type="evidence" value="ECO:0007669"/>
    <property type="project" value="TreeGrafter"/>
</dbReference>
<evidence type="ECO:0000256" key="1">
    <source>
        <dbReference type="ARBA" id="ARBA00022574"/>
    </source>
</evidence>
<dbReference type="PANTHER" id="PTHR46202:SF1">
    <property type="entry name" value="DNA EXCISION REPAIR PROTEIN ERCC-8"/>
    <property type="match status" value="1"/>
</dbReference>
<dbReference type="InterPro" id="IPR015943">
    <property type="entry name" value="WD40/YVTN_repeat-like_dom_sf"/>
</dbReference>
<feature type="repeat" description="WD" evidence="5">
    <location>
        <begin position="94"/>
        <end position="130"/>
    </location>
</feature>
<dbReference type="PANTHER" id="PTHR46202">
    <property type="entry name" value="DNA EXCISION REPAIR PROTEIN ERCC-8"/>
    <property type="match status" value="1"/>
</dbReference>
<dbReference type="AlphaFoldDB" id="A0A1Y1XUL8"/>
<evidence type="ECO:0000256" key="2">
    <source>
        <dbReference type="ARBA" id="ARBA00022737"/>
    </source>
</evidence>
<dbReference type="GO" id="GO:0031464">
    <property type="term" value="C:Cul4A-RING E3 ubiquitin ligase complex"/>
    <property type="evidence" value="ECO:0007669"/>
    <property type="project" value="TreeGrafter"/>
</dbReference>
<evidence type="ECO:0000313" key="6">
    <source>
        <dbReference type="EMBL" id="ORX89451.1"/>
    </source>
</evidence>
<feature type="repeat" description="WD" evidence="5">
    <location>
        <begin position="236"/>
        <end position="277"/>
    </location>
</feature>
<dbReference type="PROSITE" id="PS00678">
    <property type="entry name" value="WD_REPEATS_1"/>
    <property type="match status" value="2"/>
</dbReference>
<dbReference type="Proteomes" id="UP000193498">
    <property type="component" value="Unassembled WGS sequence"/>
</dbReference>
<dbReference type="EMBL" id="MCFE01000443">
    <property type="protein sequence ID" value="ORX89451.1"/>
    <property type="molecule type" value="Genomic_DNA"/>
</dbReference>
<dbReference type="STRING" id="1314790.A0A1Y1XUL8"/>
<dbReference type="GO" id="GO:0006283">
    <property type="term" value="P:transcription-coupled nucleotide-excision repair"/>
    <property type="evidence" value="ECO:0007669"/>
    <property type="project" value="InterPro"/>
</dbReference>
<keyword evidence="1 5" id="KW-0853">WD repeat</keyword>
<keyword evidence="3" id="KW-0227">DNA damage</keyword>
<dbReference type="GO" id="GO:0000209">
    <property type="term" value="P:protein polyubiquitination"/>
    <property type="evidence" value="ECO:0007669"/>
    <property type="project" value="TreeGrafter"/>
</dbReference>
<dbReference type="InterPro" id="IPR001680">
    <property type="entry name" value="WD40_rpt"/>
</dbReference>
<name>A0A1Y1XUL8_9FUNG</name>
<dbReference type="Pfam" id="PF00400">
    <property type="entry name" value="WD40"/>
    <property type="match status" value="5"/>
</dbReference>
<sequence length="386" mass="43240">MNQFILSRELGLDSPQVLRTFHLLKQVHSIELSHNIEVNKKHFGTVNCLDIETVEGRYLLSGGTDRAIYIYDLETPPNAHGKIKISSIANIPRQASHGYGISGIRWYPFDTGIFTTSSFDKTVKVWDTNSLTEVCGFELNGKVYSHDMSSIGSHCLIAAAASEPFIRLCDLRSGAFTHSLTGHKGSVITARWSPRDEYLLASGGADHTIRIWDIRKARACLMQLDQHNADPLSGTNVAHSGLVNGLTFTQDGMYLLSTGHDEKMRLWNMSTGENSLTNYGPRIRNKSRSCVLPMIVPSDTCWPPVVFHPSDDHRIFMFNLFDGDLIKEMTGHYGRVACAAWRMNSEEFYSGGSDHEILAWSPFTSEVVETKRSKEVDTWSDDDDTE</sequence>
<accession>A0A1Y1XUL8</accession>
<dbReference type="OrthoDB" id="361494at2759"/>
<keyword evidence="2" id="KW-0677">Repeat</keyword>
<dbReference type="InterPro" id="IPR019775">
    <property type="entry name" value="WD40_repeat_CS"/>
</dbReference>
<evidence type="ECO:0000256" key="5">
    <source>
        <dbReference type="PROSITE-ProRule" id="PRU00221"/>
    </source>
</evidence>
<evidence type="ECO:0000256" key="4">
    <source>
        <dbReference type="ARBA" id="ARBA00023204"/>
    </source>
</evidence>
<keyword evidence="4" id="KW-0234">DNA repair</keyword>
<keyword evidence="7" id="KW-1185">Reference proteome</keyword>
<organism evidence="6 7">
    <name type="scientific">Basidiobolus meristosporus CBS 931.73</name>
    <dbReference type="NCBI Taxonomy" id="1314790"/>
    <lineage>
        <taxon>Eukaryota</taxon>
        <taxon>Fungi</taxon>
        <taxon>Fungi incertae sedis</taxon>
        <taxon>Zoopagomycota</taxon>
        <taxon>Entomophthoromycotina</taxon>
        <taxon>Basidiobolomycetes</taxon>
        <taxon>Basidiobolales</taxon>
        <taxon>Basidiobolaceae</taxon>
        <taxon>Basidiobolus</taxon>
    </lineage>
</organism>
<reference evidence="6 7" key="1">
    <citation type="submission" date="2016-07" db="EMBL/GenBank/DDBJ databases">
        <title>Pervasive Adenine N6-methylation of Active Genes in Fungi.</title>
        <authorList>
            <consortium name="DOE Joint Genome Institute"/>
            <person name="Mondo S.J."/>
            <person name="Dannebaum R.O."/>
            <person name="Kuo R.C."/>
            <person name="Labutti K."/>
            <person name="Haridas S."/>
            <person name="Kuo A."/>
            <person name="Salamov A."/>
            <person name="Ahrendt S.R."/>
            <person name="Lipzen A."/>
            <person name="Sullivan W."/>
            <person name="Andreopoulos W.B."/>
            <person name="Clum A."/>
            <person name="Lindquist E."/>
            <person name="Daum C."/>
            <person name="Ramamoorthy G.K."/>
            <person name="Gryganskyi A."/>
            <person name="Culley D."/>
            <person name="Magnuson J.K."/>
            <person name="James T.Y."/>
            <person name="O'Malley M.A."/>
            <person name="Stajich J.E."/>
            <person name="Spatafora J.W."/>
            <person name="Visel A."/>
            <person name="Grigoriev I.V."/>
        </authorList>
    </citation>
    <scope>NUCLEOTIDE SEQUENCE [LARGE SCALE GENOMIC DNA]</scope>
    <source>
        <strain evidence="6 7">CBS 931.73</strain>
    </source>
</reference>
<feature type="repeat" description="WD" evidence="5">
    <location>
        <begin position="180"/>
        <end position="222"/>
    </location>
</feature>
<dbReference type="SMART" id="SM00320">
    <property type="entry name" value="WD40"/>
    <property type="match status" value="5"/>
</dbReference>
<dbReference type="PROSITE" id="PS50082">
    <property type="entry name" value="WD_REPEATS_2"/>
    <property type="match status" value="4"/>
</dbReference>
<evidence type="ECO:0000256" key="3">
    <source>
        <dbReference type="ARBA" id="ARBA00022763"/>
    </source>
</evidence>
<dbReference type="PRINTS" id="PR00320">
    <property type="entry name" value="GPROTEINBRPT"/>
</dbReference>
<dbReference type="InterPro" id="IPR042238">
    <property type="entry name" value="Rad28/ERCC8/Ckn1/ATCSA-1"/>
</dbReference>
<evidence type="ECO:0000313" key="7">
    <source>
        <dbReference type="Proteomes" id="UP000193498"/>
    </source>
</evidence>
<dbReference type="Gene3D" id="2.130.10.10">
    <property type="entry name" value="YVTN repeat-like/Quinoprotein amine dehydrogenase"/>
    <property type="match status" value="1"/>
</dbReference>
<proteinExistence type="predicted"/>
<dbReference type="PROSITE" id="PS50294">
    <property type="entry name" value="WD_REPEATS_REGION"/>
    <property type="match status" value="2"/>
</dbReference>
<dbReference type="InterPro" id="IPR020472">
    <property type="entry name" value="WD40_PAC1"/>
</dbReference>
<dbReference type="SUPFAM" id="SSF50978">
    <property type="entry name" value="WD40 repeat-like"/>
    <property type="match status" value="1"/>
</dbReference>
<dbReference type="InParanoid" id="A0A1Y1XUL8"/>
<dbReference type="InterPro" id="IPR036322">
    <property type="entry name" value="WD40_repeat_dom_sf"/>
</dbReference>
<dbReference type="FunCoup" id="A0A1Y1XUL8">
    <property type="interactions" value="269"/>
</dbReference>
<comment type="caution">
    <text evidence="6">The sequence shown here is derived from an EMBL/GenBank/DDBJ whole genome shotgun (WGS) entry which is preliminary data.</text>
</comment>
<feature type="repeat" description="WD" evidence="5">
    <location>
        <begin position="329"/>
        <end position="370"/>
    </location>
</feature>
<gene>
    <name evidence="6" type="ORF">K493DRAFT_289374</name>
</gene>
<dbReference type="GO" id="GO:0043161">
    <property type="term" value="P:proteasome-mediated ubiquitin-dependent protein catabolic process"/>
    <property type="evidence" value="ECO:0007669"/>
    <property type="project" value="TreeGrafter"/>
</dbReference>